<proteinExistence type="predicted"/>
<protein>
    <submittedName>
        <fullName evidence="1">TonB-dependent receptor</fullName>
    </submittedName>
</protein>
<comment type="caution">
    <text evidence="1">The sequence shown here is derived from an EMBL/GenBank/DDBJ whole genome shotgun (WGS) entry which is preliminary data.</text>
</comment>
<accession>A0AC61S6F5</accession>
<organism evidence="1 2">
    <name type="scientific">Muribaculum caecicola</name>
    <dbReference type="NCBI Taxonomy" id="3038144"/>
    <lineage>
        <taxon>Bacteria</taxon>
        <taxon>Pseudomonadati</taxon>
        <taxon>Bacteroidota</taxon>
        <taxon>Bacteroidia</taxon>
        <taxon>Bacteroidales</taxon>
        <taxon>Muribaculaceae</taxon>
        <taxon>Muribaculum</taxon>
    </lineage>
</organism>
<keyword evidence="1" id="KW-0675">Receptor</keyword>
<evidence type="ECO:0000313" key="1">
    <source>
        <dbReference type="EMBL" id="THG52904.1"/>
    </source>
</evidence>
<gene>
    <name evidence="1" type="ORF">E5990_04715</name>
</gene>
<name>A0AC61S6F5_9BACT</name>
<dbReference type="Proteomes" id="UP000305401">
    <property type="component" value="Unassembled WGS sequence"/>
</dbReference>
<evidence type="ECO:0000313" key="2">
    <source>
        <dbReference type="Proteomes" id="UP000305401"/>
    </source>
</evidence>
<sequence length="558" mass="61014">MEKRLQTGLLIALTAAQYLIPASAIAQQPDSATVSLSEVVVTGSDQAVRRSLLPYTVTTVDHAALNATGTSEVLTAISGMVPSLFVTQRNILGFGVSNGGAGHIKMRGVGGDRASAVLMMVDGQPQFAGIYSHHVADFYTKEYVDKVEVLRGPGSVLYGSNAMAGVINVITRQTQTHGFSASLTSQYGSYNTTQNSLTATARHGRLSALASVNFDRTDGTVKNFDFSQWEGYAKISYRINHAWKTAASVTLSNFTGNDPIYPKLSNPESTDIYHQNITRSDVALSASNNYANTTGNIQAYYSWGNHYIDDPRHFHSLDDRLGLLAYQNITPWTEAQMTAGFDFNTYSGHIPVSGGNQHKPGSMSTISRKRITEYSPYLTLSQNLANRLLTINAGLRMANSDKFGSQWIPQGGAAVNLPNGYTLKGSVAMGYRNPSFRELYLYKMANPDLKPEKMTNYEFSVIKNFGHTASLDLTLYYSHGTNMIQVVDMKNANTGRFTNKGIELSGRLNPTGNVRISASYSYLHTSLHNLTGAPRHQYYIGINWLPIKKLDIGADIKG</sequence>
<reference evidence="1" key="1">
    <citation type="submission" date="2019-04" db="EMBL/GenBank/DDBJ databases">
        <title>Microbes associate with the intestines of laboratory mice.</title>
        <authorList>
            <person name="Navarre W."/>
            <person name="Wong E."/>
            <person name="Huang K.C."/>
            <person name="Tropini C."/>
            <person name="Ng K."/>
            <person name="Yu B."/>
        </authorList>
    </citation>
    <scope>NUCLEOTIDE SEQUENCE</scope>
    <source>
        <strain evidence="1">NM86_A22</strain>
    </source>
</reference>
<feature type="non-terminal residue" evidence="1">
    <location>
        <position position="558"/>
    </location>
</feature>
<keyword evidence="2" id="KW-1185">Reference proteome</keyword>
<dbReference type="EMBL" id="SSTG01000040">
    <property type="protein sequence ID" value="THG52904.1"/>
    <property type="molecule type" value="Genomic_DNA"/>
</dbReference>